<reference evidence="2 3" key="1">
    <citation type="submission" date="2024-02" db="EMBL/GenBank/DDBJ databases">
        <title>de novo genome assembly of Solanum bulbocastanum strain 11H21.</title>
        <authorList>
            <person name="Hosaka A.J."/>
        </authorList>
    </citation>
    <scope>NUCLEOTIDE SEQUENCE [LARGE SCALE GENOMIC DNA]</scope>
    <source>
        <tissue evidence="2">Young leaves</tissue>
    </source>
</reference>
<comment type="caution">
    <text evidence="2">The sequence shown here is derived from an EMBL/GenBank/DDBJ whole genome shotgun (WGS) entry which is preliminary data.</text>
</comment>
<sequence length="74" mass="7955">MVKWFHPPPAKLKLNVGGAFCLDKKVVGIGGVVRNHNGDWIGGFINKSMAQNHTMAEVEALHTGLCLACSLKTP</sequence>
<dbReference type="Pfam" id="PF13456">
    <property type="entry name" value="RVT_3"/>
    <property type="match status" value="1"/>
</dbReference>
<proteinExistence type="predicted"/>
<dbReference type="PANTHER" id="PTHR47723:SF23">
    <property type="entry name" value="REVERSE TRANSCRIPTASE-LIKE PROTEIN"/>
    <property type="match status" value="1"/>
</dbReference>
<name>A0AAN8TTD2_SOLBU</name>
<dbReference type="InterPro" id="IPR053151">
    <property type="entry name" value="RNase_H-like"/>
</dbReference>
<accession>A0AAN8TTD2</accession>
<dbReference type="GO" id="GO:0004523">
    <property type="term" value="F:RNA-DNA hybrid ribonuclease activity"/>
    <property type="evidence" value="ECO:0007669"/>
    <property type="project" value="InterPro"/>
</dbReference>
<dbReference type="PANTHER" id="PTHR47723">
    <property type="entry name" value="OS05G0353850 PROTEIN"/>
    <property type="match status" value="1"/>
</dbReference>
<dbReference type="InterPro" id="IPR002156">
    <property type="entry name" value="RNaseH_domain"/>
</dbReference>
<gene>
    <name evidence="2" type="ORF">RDI58_007078</name>
</gene>
<dbReference type="GO" id="GO:0003676">
    <property type="term" value="F:nucleic acid binding"/>
    <property type="evidence" value="ECO:0007669"/>
    <property type="project" value="InterPro"/>
</dbReference>
<dbReference type="Proteomes" id="UP001371456">
    <property type="component" value="Unassembled WGS sequence"/>
</dbReference>
<protein>
    <recommendedName>
        <fullName evidence="1">RNase H type-1 domain-containing protein</fullName>
    </recommendedName>
</protein>
<dbReference type="CDD" id="cd06222">
    <property type="entry name" value="RNase_H_like"/>
    <property type="match status" value="1"/>
</dbReference>
<dbReference type="InterPro" id="IPR044730">
    <property type="entry name" value="RNase_H-like_dom_plant"/>
</dbReference>
<evidence type="ECO:0000313" key="3">
    <source>
        <dbReference type="Proteomes" id="UP001371456"/>
    </source>
</evidence>
<evidence type="ECO:0000313" key="2">
    <source>
        <dbReference type="EMBL" id="KAK6793625.1"/>
    </source>
</evidence>
<dbReference type="AlphaFoldDB" id="A0AAN8TTD2"/>
<keyword evidence="3" id="KW-1185">Reference proteome</keyword>
<organism evidence="2 3">
    <name type="scientific">Solanum bulbocastanum</name>
    <name type="common">Wild potato</name>
    <dbReference type="NCBI Taxonomy" id="147425"/>
    <lineage>
        <taxon>Eukaryota</taxon>
        <taxon>Viridiplantae</taxon>
        <taxon>Streptophyta</taxon>
        <taxon>Embryophyta</taxon>
        <taxon>Tracheophyta</taxon>
        <taxon>Spermatophyta</taxon>
        <taxon>Magnoliopsida</taxon>
        <taxon>eudicotyledons</taxon>
        <taxon>Gunneridae</taxon>
        <taxon>Pentapetalae</taxon>
        <taxon>asterids</taxon>
        <taxon>lamiids</taxon>
        <taxon>Solanales</taxon>
        <taxon>Solanaceae</taxon>
        <taxon>Solanoideae</taxon>
        <taxon>Solaneae</taxon>
        <taxon>Solanum</taxon>
    </lineage>
</organism>
<feature type="domain" description="RNase H type-1" evidence="1">
    <location>
        <begin position="16"/>
        <end position="72"/>
    </location>
</feature>
<dbReference type="EMBL" id="JBANQN010000003">
    <property type="protein sequence ID" value="KAK6793625.1"/>
    <property type="molecule type" value="Genomic_DNA"/>
</dbReference>
<evidence type="ECO:0000259" key="1">
    <source>
        <dbReference type="Pfam" id="PF13456"/>
    </source>
</evidence>